<proteinExistence type="predicted"/>
<reference evidence="1 2" key="1">
    <citation type="submission" date="2016-10" db="EMBL/GenBank/DDBJ databases">
        <title>Genome Sequence of Bacillus weihenstephanensis GM6LP.</title>
        <authorList>
            <person name="Poehlein A."/>
            <person name="Wemheuer F."/>
            <person name="Hollensteiner J."/>
            <person name="Wemheuer B."/>
        </authorList>
    </citation>
    <scope>NUCLEOTIDE SEQUENCE [LARGE SCALE GENOMIC DNA]</scope>
    <source>
        <strain evidence="1 2">GM6LP</strain>
    </source>
</reference>
<dbReference type="EMBL" id="MKZQ01000034">
    <property type="protein sequence ID" value="PJN70341.1"/>
    <property type="molecule type" value="Genomic_DNA"/>
</dbReference>
<evidence type="ECO:0000313" key="2">
    <source>
        <dbReference type="Proteomes" id="UP000236165"/>
    </source>
</evidence>
<gene>
    <name evidence="1" type="ORF">BACWE_27470</name>
</gene>
<sequence>MSKKVYSAEDKFNILKEWEDGNYSLNELESVFKVSRINRSTHQVLRD</sequence>
<dbReference type="Proteomes" id="UP000236165">
    <property type="component" value="Unassembled WGS sequence"/>
</dbReference>
<comment type="caution">
    <text evidence="1">The sequence shown here is derived from an EMBL/GenBank/DDBJ whole genome shotgun (WGS) entry which is preliminary data.</text>
</comment>
<organism evidence="1 2">
    <name type="scientific">Bacillus mycoides</name>
    <dbReference type="NCBI Taxonomy" id="1405"/>
    <lineage>
        <taxon>Bacteria</taxon>
        <taxon>Bacillati</taxon>
        <taxon>Bacillota</taxon>
        <taxon>Bacilli</taxon>
        <taxon>Bacillales</taxon>
        <taxon>Bacillaceae</taxon>
        <taxon>Bacillus</taxon>
        <taxon>Bacillus cereus group</taxon>
    </lineage>
</organism>
<name>A0AAP8KUA3_BACMY</name>
<accession>A0AAP8KUA3</accession>
<evidence type="ECO:0008006" key="3">
    <source>
        <dbReference type="Google" id="ProtNLM"/>
    </source>
</evidence>
<evidence type="ECO:0000313" key="1">
    <source>
        <dbReference type="EMBL" id="PJN70341.1"/>
    </source>
</evidence>
<dbReference type="AlphaFoldDB" id="A0AAP8KUA3"/>
<protein>
    <recommendedName>
        <fullName evidence="3">Transposase</fullName>
    </recommendedName>
</protein>
<dbReference type="KEGG" id="bmyo:BG05_5617"/>